<dbReference type="InParanoid" id="A0A194WUE7"/>
<dbReference type="SMART" id="SM00028">
    <property type="entry name" value="TPR"/>
    <property type="match status" value="3"/>
</dbReference>
<evidence type="ECO:0000313" key="1">
    <source>
        <dbReference type="EMBL" id="KUJ11583.1"/>
    </source>
</evidence>
<dbReference type="InterPro" id="IPR019734">
    <property type="entry name" value="TPR_rpt"/>
</dbReference>
<dbReference type="AlphaFoldDB" id="A0A194WUE7"/>
<dbReference type="GeneID" id="28823141"/>
<dbReference type="Pfam" id="PF13181">
    <property type="entry name" value="TPR_8"/>
    <property type="match status" value="1"/>
</dbReference>
<dbReference type="KEGG" id="psco:LY89DRAFT_674160"/>
<dbReference type="Proteomes" id="UP000070700">
    <property type="component" value="Unassembled WGS sequence"/>
</dbReference>
<protein>
    <submittedName>
        <fullName evidence="1">TPR-like protein</fullName>
    </submittedName>
</protein>
<accession>A0A194WUE7</accession>
<dbReference type="InterPro" id="IPR011990">
    <property type="entry name" value="TPR-like_helical_dom_sf"/>
</dbReference>
<dbReference type="RefSeq" id="XP_018065938.1">
    <property type="nucleotide sequence ID" value="XM_018213415.1"/>
</dbReference>
<organism evidence="1 2">
    <name type="scientific">Mollisia scopiformis</name>
    <name type="common">Conifer needle endophyte fungus</name>
    <name type="synonym">Phialocephala scopiformis</name>
    <dbReference type="NCBI Taxonomy" id="149040"/>
    <lineage>
        <taxon>Eukaryota</taxon>
        <taxon>Fungi</taxon>
        <taxon>Dikarya</taxon>
        <taxon>Ascomycota</taxon>
        <taxon>Pezizomycotina</taxon>
        <taxon>Leotiomycetes</taxon>
        <taxon>Helotiales</taxon>
        <taxon>Mollisiaceae</taxon>
        <taxon>Mollisia</taxon>
    </lineage>
</organism>
<sequence length="259" mass="29804">MNFRSLEVFIKCLHMLSYRFLNGRGSYNAIKIFPTVEKVCKEKNAPLLLTSIYDVEGNMLRNSNFAKRAHEMYSKALEVLLTSDSSQDRDRMLARSYSTLGNSSLAMNDVAKSLHYHQQGLLLQEKLTALHNELVFGNTLALAYINASWAYWKSGQLDKGSEIVEKALKLIDNLNKAPNKVWARRSWGLRVLGNIRIAQKRDAEGFEIHQEAFKIQINHFGYEHHDTGDLCYKLSYHYHHFSNTPEAIKYLKAALNVYK</sequence>
<dbReference type="EMBL" id="KQ947426">
    <property type="protein sequence ID" value="KUJ11583.1"/>
    <property type="molecule type" value="Genomic_DNA"/>
</dbReference>
<keyword evidence="2" id="KW-1185">Reference proteome</keyword>
<reference evidence="1 2" key="1">
    <citation type="submission" date="2015-10" db="EMBL/GenBank/DDBJ databases">
        <title>Full genome of DAOMC 229536 Phialocephala scopiformis, a fungal endophyte of spruce producing the potent anti-insectan compound rugulosin.</title>
        <authorList>
            <consortium name="DOE Joint Genome Institute"/>
            <person name="Walker A.K."/>
            <person name="Frasz S.L."/>
            <person name="Seifert K.A."/>
            <person name="Miller J.D."/>
            <person name="Mondo S.J."/>
            <person name="Labutti K."/>
            <person name="Lipzen A."/>
            <person name="Dockter R."/>
            <person name="Kennedy M."/>
            <person name="Grigoriev I.V."/>
            <person name="Spatafora J.W."/>
        </authorList>
    </citation>
    <scope>NUCLEOTIDE SEQUENCE [LARGE SCALE GENOMIC DNA]</scope>
    <source>
        <strain evidence="1 2">CBS 120377</strain>
    </source>
</reference>
<dbReference type="SUPFAM" id="SSF48452">
    <property type="entry name" value="TPR-like"/>
    <property type="match status" value="1"/>
</dbReference>
<name>A0A194WUE7_MOLSC</name>
<proteinExistence type="predicted"/>
<evidence type="ECO:0000313" key="2">
    <source>
        <dbReference type="Proteomes" id="UP000070700"/>
    </source>
</evidence>
<dbReference type="OrthoDB" id="6161812at2759"/>
<dbReference type="Gene3D" id="1.25.40.10">
    <property type="entry name" value="Tetratricopeptide repeat domain"/>
    <property type="match status" value="2"/>
</dbReference>
<gene>
    <name evidence="1" type="ORF">LY89DRAFT_674160</name>
</gene>